<protein>
    <submittedName>
        <fullName evidence="2">Glutathione S-transferase family protein</fullName>
    </submittedName>
</protein>
<dbReference type="SUPFAM" id="SSF52833">
    <property type="entry name" value="Thioredoxin-like"/>
    <property type="match status" value="1"/>
</dbReference>
<organism evidence="2">
    <name type="scientific">Lysobacter firmicutimachus</name>
    <dbReference type="NCBI Taxonomy" id="1792846"/>
    <lineage>
        <taxon>Bacteria</taxon>
        <taxon>Pseudomonadati</taxon>
        <taxon>Pseudomonadota</taxon>
        <taxon>Gammaproteobacteria</taxon>
        <taxon>Lysobacterales</taxon>
        <taxon>Lysobacteraceae</taxon>
        <taxon>Lysobacter</taxon>
    </lineage>
</organism>
<dbReference type="InterPro" id="IPR036282">
    <property type="entry name" value="Glutathione-S-Trfase_C_sf"/>
</dbReference>
<dbReference type="Gene3D" id="3.40.30.10">
    <property type="entry name" value="Glutaredoxin"/>
    <property type="match status" value="1"/>
</dbReference>
<dbReference type="CDD" id="cd03207">
    <property type="entry name" value="GST_C_8"/>
    <property type="match status" value="1"/>
</dbReference>
<reference evidence="2" key="1">
    <citation type="submission" date="2024-06" db="EMBL/GenBank/DDBJ databases">
        <authorList>
            <person name="Li S."/>
        </authorList>
    </citation>
    <scope>NUCLEOTIDE SEQUENCE</scope>
    <source>
        <strain evidence="2">SR10</strain>
    </source>
</reference>
<proteinExistence type="predicted"/>
<dbReference type="PROSITE" id="PS50404">
    <property type="entry name" value="GST_NTER"/>
    <property type="match status" value="1"/>
</dbReference>
<evidence type="ECO:0000259" key="1">
    <source>
        <dbReference type="PROSITE" id="PS50404"/>
    </source>
</evidence>
<dbReference type="Pfam" id="PF13417">
    <property type="entry name" value="GST_N_3"/>
    <property type="match status" value="1"/>
</dbReference>
<dbReference type="AlphaFoldDB" id="A0AAU8MUK8"/>
<dbReference type="InterPro" id="IPR004045">
    <property type="entry name" value="Glutathione_S-Trfase_N"/>
</dbReference>
<gene>
    <name evidence="2" type="ORF">ABU614_03565</name>
</gene>
<feature type="domain" description="GST N-terminal" evidence="1">
    <location>
        <begin position="1"/>
        <end position="85"/>
    </location>
</feature>
<name>A0AAU8MUK8_9GAMM</name>
<accession>A0AAU8MUK8</accession>
<sequence length="205" mass="22964">MLTLIHAPHSRSTRIIALLKELDALDRVEVRPVEIQRQGQDRPFAGDARNPHPEGKVPVLLHDGVEIWESPAIIQYLTDLFPERGIGAPIGSRERGRYLSWLSWYGDVVEPVLLLAAIRVEHPFLSATFRGVAEMEARLGKALENAPYLLGDRYSAADLLLHTPFVWFSEAMPANSAIRDWVRRCTERPSSKFAAEYDASLLAAA</sequence>
<dbReference type="InterPro" id="IPR036249">
    <property type="entry name" value="Thioredoxin-like_sf"/>
</dbReference>
<evidence type="ECO:0000313" key="2">
    <source>
        <dbReference type="EMBL" id="XCO75884.1"/>
    </source>
</evidence>
<dbReference type="EMBL" id="CP159925">
    <property type="protein sequence ID" value="XCO75884.1"/>
    <property type="molecule type" value="Genomic_DNA"/>
</dbReference>
<dbReference type="RefSeq" id="WP_363799157.1">
    <property type="nucleotide sequence ID" value="NZ_CP159925.1"/>
</dbReference>
<dbReference type="PANTHER" id="PTHR44051">
    <property type="entry name" value="GLUTATHIONE S-TRANSFERASE-RELATED"/>
    <property type="match status" value="1"/>
</dbReference>
<dbReference type="Gene3D" id="1.20.1050.10">
    <property type="match status" value="1"/>
</dbReference>
<dbReference type="CDD" id="cd03046">
    <property type="entry name" value="GST_N_GTT1_like"/>
    <property type="match status" value="1"/>
</dbReference>
<dbReference type="SUPFAM" id="SSF47616">
    <property type="entry name" value="GST C-terminal domain-like"/>
    <property type="match status" value="1"/>
</dbReference>
<dbReference type="PANTHER" id="PTHR44051:SF8">
    <property type="entry name" value="GLUTATHIONE S-TRANSFERASE GSTA"/>
    <property type="match status" value="1"/>
</dbReference>